<dbReference type="InterPro" id="IPR000533">
    <property type="entry name" value="Tropomyosin"/>
</dbReference>
<feature type="compositionally biased region" description="Basic and acidic residues" evidence="2">
    <location>
        <begin position="142"/>
        <end position="152"/>
    </location>
</feature>
<dbReference type="HOGENOM" id="CLU_928290_0_0_1"/>
<sequence>MDSIKKKMIAMKMEKENAQDRAEQLEQQLRDTEEQKAKIEEDLTSLQKKHSNLENEFDTVNEKYQECQTKMEEAEKTASEVDMDLDTGLSQDSVVSMSSSQLSQDSVASSHSTDLTSDLLTPEVSGKKKKKSGTKKVKKKKDKGDGETGEKVKKSKKDKSKKSRSSSSVRPEPEGGNPVNLVPMDEFDRVIYNNDPLFSDIDISEEEDQSQKPQRPSRAPRPGGLMFSCLSLGIQSNTMIKYAIIGTEVQNILKVSLRRSLSVFAFRLLIAHHTMCCAEGFLVLRQIQRRILPVTKNRPG</sequence>
<protein>
    <submittedName>
        <fullName evidence="3">Tropomyosin</fullName>
    </submittedName>
</protein>
<name>K1QFV5_MAGGI</name>
<feature type="compositionally biased region" description="Low complexity" evidence="2">
    <location>
        <begin position="90"/>
        <end position="121"/>
    </location>
</feature>
<keyword evidence="1" id="KW-0175">Coiled coil</keyword>
<feature type="compositionally biased region" description="Basic residues" evidence="2">
    <location>
        <begin position="153"/>
        <end position="164"/>
    </location>
</feature>
<evidence type="ECO:0000313" key="3">
    <source>
        <dbReference type="EMBL" id="EKC32773.1"/>
    </source>
</evidence>
<evidence type="ECO:0000256" key="1">
    <source>
        <dbReference type="ARBA" id="ARBA00023054"/>
    </source>
</evidence>
<proteinExistence type="predicted"/>
<feature type="region of interest" description="Disordered" evidence="2">
    <location>
        <begin position="43"/>
        <end position="183"/>
    </location>
</feature>
<dbReference type="InParanoid" id="K1QFV5"/>
<dbReference type="Pfam" id="PF00261">
    <property type="entry name" value="Tropomyosin"/>
    <property type="match status" value="1"/>
</dbReference>
<dbReference type="AlphaFoldDB" id="K1QFV5"/>
<reference evidence="3" key="1">
    <citation type="journal article" date="2012" name="Nature">
        <title>The oyster genome reveals stress adaptation and complexity of shell formation.</title>
        <authorList>
            <person name="Zhang G."/>
            <person name="Fang X."/>
            <person name="Guo X."/>
            <person name="Li L."/>
            <person name="Luo R."/>
            <person name="Xu F."/>
            <person name="Yang P."/>
            <person name="Zhang L."/>
            <person name="Wang X."/>
            <person name="Qi H."/>
            <person name="Xiong Z."/>
            <person name="Que H."/>
            <person name="Xie Y."/>
            <person name="Holland P.W."/>
            <person name="Paps J."/>
            <person name="Zhu Y."/>
            <person name="Wu F."/>
            <person name="Chen Y."/>
            <person name="Wang J."/>
            <person name="Peng C."/>
            <person name="Meng J."/>
            <person name="Yang L."/>
            <person name="Liu J."/>
            <person name="Wen B."/>
            <person name="Zhang N."/>
            <person name="Huang Z."/>
            <person name="Zhu Q."/>
            <person name="Feng Y."/>
            <person name="Mount A."/>
            <person name="Hedgecock D."/>
            <person name="Xu Z."/>
            <person name="Liu Y."/>
            <person name="Domazet-Loso T."/>
            <person name="Du Y."/>
            <person name="Sun X."/>
            <person name="Zhang S."/>
            <person name="Liu B."/>
            <person name="Cheng P."/>
            <person name="Jiang X."/>
            <person name="Li J."/>
            <person name="Fan D."/>
            <person name="Wang W."/>
            <person name="Fu W."/>
            <person name="Wang T."/>
            <person name="Wang B."/>
            <person name="Zhang J."/>
            <person name="Peng Z."/>
            <person name="Li Y."/>
            <person name="Li N."/>
            <person name="Wang J."/>
            <person name="Chen M."/>
            <person name="He Y."/>
            <person name="Tan F."/>
            <person name="Song X."/>
            <person name="Zheng Q."/>
            <person name="Huang R."/>
            <person name="Yang H."/>
            <person name="Du X."/>
            <person name="Chen L."/>
            <person name="Yang M."/>
            <person name="Gaffney P.M."/>
            <person name="Wang S."/>
            <person name="Luo L."/>
            <person name="She Z."/>
            <person name="Ming Y."/>
            <person name="Huang W."/>
            <person name="Zhang S."/>
            <person name="Huang B."/>
            <person name="Zhang Y."/>
            <person name="Qu T."/>
            <person name="Ni P."/>
            <person name="Miao G."/>
            <person name="Wang J."/>
            <person name="Wang Q."/>
            <person name="Steinberg C.E."/>
            <person name="Wang H."/>
            <person name="Li N."/>
            <person name="Qian L."/>
            <person name="Zhang G."/>
            <person name="Li Y."/>
            <person name="Yang H."/>
            <person name="Liu X."/>
            <person name="Wang J."/>
            <person name="Yin Y."/>
            <person name="Wang J."/>
        </authorList>
    </citation>
    <scope>NUCLEOTIDE SEQUENCE [LARGE SCALE GENOMIC DNA]</scope>
    <source>
        <strain evidence="3">05x7-T-G4-1.051#20</strain>
    </source>
</reference>
<dbReference type="SUPFAM" id="SSF57997">
    <property type="entry name" value="Tropomyosin"/>
    <property type="match status" value="1"/>
</dbReference>
<dbReference type="EMBL" id="JH815869">
    <property type="protein sequence ID" value="EKC32773.1"/>
    <property type="molecule type" value="Genomic_DNA"/>
</dbReference>
<evidence type="ECO:0000256" key="2">
    <source>
        <dbReference type="SAM" id="MobiDB-lite"/>
    </source>
</evidence>
<dbReference type="Gene3D" id="1.20.5.340">
    <property type="match status" value="1"/>
</dbReference>
<organism evidence="3">
    <name type="scientific">Magallana gigas</name>
    <name type="common">Pacific oyster</name>
    <name type="synonym">Crassostrea gigas</name>
    <dbReference type="NCBI Taxonomy" id="29159"/>
    <lineage>
        <taxon>Eukaryota</taxon>
        <taxon>Metazoa</taxon>
        <taxon>Spiralia</taxon>
        <taxon>Lophotrochozoa</taxon>
        <taxon>Mollusca</taxon>
        <taxon>Bivalvia</taxon>
        <taxon>Autobranchia</taxon>
        <taxon>Pteriomorphia</taxon>
        <taxon>Ostreida</taxon>
        <taxon>Ostreoidea</taxon>
        <taxon>Ostreidae</taxon>
        <taxon>Magallana</taxon>
    </lineage>
</organism>
<feature type="compositionally biased region" description="Basic and acidic residues" evidence="2">
    <location>
        <begin position="60"/>
        <end position="79"/>
    </location>
</feature>
<gene>
    <name evidence="3" type="ORF">CGI_10013163</name>
</gene>
<feature type="compositionally biased region" description="Basic residues" evidence="2">
    <location>
        <begin position="127"/>
        <end position="141"/>
    </location>
</feature>
<dbReference type="FunFam" id="1.20.5.340:FF:000001">
    <property type="entry name" value="Tropomyosin alpha-1 chain isoform 2"/>
    <property type="match status" value="1"/>
</dbReference>
<accession>K1QFV5</accession>
<feature type="region of interest" description="Disordered" evidence="2">
    <location>
        <begin position="204"/>
        <end position="223"/>
    </location>
</feature>